<dbReference type="AlphaFoldDB" id="A0A117LF90"/>
<dbReference type="PANTHER" id="PTHR33969:SF2">
    <property type="entry name" value="SEGREGATION AND CONDENSATION PROTEIN A"/>
    <property type="match status" value="1"/>
</dbReference>
<evidence type="ECO:0000313" key="3">
    <source>
        <dbReference type="Proteomes" id="UP000053961"/>
    </source>
</evidence>
<dbReference type="InterPro" id="IPR003768">
    <property type="entry name" value="ScpA"/>
</dbReference>
<dbReference type="InterPro" id="IPR023093">
    <property type="entry name" value="ScpA-like_C"/>
</dbReference>
<dbReference type="EMBL" id="LGFT01000039">
    <property type="protein sequence ID" value="KUK43960.1"/>
    <property type="molecule type" value="Genomic_DNA"/>
</dbReference>
<proteinExistence type="predicted"/>
<evidence type="ECO:0000313" key="2">
    <source>
        <dbReference type="EMBL" id="KUK96172.1"/>
    </source>
</evidence>
<evidence type="ECO:0000313" key="1">
    <source>
        <dbReference type="EMBL" id="KUK43960.1"/>
    </source>
</evidence>
<name>A0A117LF90_9EURY</name>
<dbReference type="Pfam" id="PF02616">
    <property type="entry name" value="SMC_ScpA"/>
    <property type="match status" value="1"/>
</dbReference>
<gene>
    <name evidence="1" type="ORF">XD72_1647</name>
    <name evidence="2" type="ORF">XE07_1284</name>
</gene>
<dbReference type="EMBL" id="LGHB01000018">
    <property type="protein sequence ID" value="KUK96172.1"/>
    <property type="molecule type" value="Genomic_DNA"/>
</dbReference>
<evidence type="ECO:0000313" key="4">
    <source>
        <dbReference type="Proteomes" id="UP000057043"/>
    </source>
</evidence>
<dbReference type="Proteomes" id="UP000057043">
    <property type="component" value="Unassembled WGS sequence"/>
</dbReference>
<reference evidence="2" key="1">
    <citation type="journal article" date="2015" name="MBio">
        <title>Genome-resolved metagenomic analysis reveals roles for candidate phyla and other microbial community members in biogeochemical transformations in oil reservoirs.</title>
        <authorList>
            <person name="Hu P."/>
            <person name="Tom L."/>
            <person name="Singh A."/>
            <person name="Thomas B.C."/>
            <person name="Baker B.J."/>
            <person name="Piceno Y.M."/>
            <person name="Andersen G.L."/>
            <person name="Banfield J.F."/>
        </authorList>
    </citation>
    <scope>NUCLEOTIDE SEQUENCE [LARGE SCALE GENOMIC DNA]</scope>
    <source>
        <strain evidence="2">56_747</strain>
    </source>
</reference>
<dbReference type="Gene3D" id="1.10.10.580">
    <property type="entry name" value="Structural maintenance of chromosome 1. Chain E"/>
    <property type="match status" value="1"/>
</dbReference>
<dbReference type="Proteomes" id="UP000053961">
    <property type="component" value="Unassembled WGS sequence"/>
</dbReference>
<dbReference type="Gene3D" id="6.10.250.2410">
    <property type="match status" value="1"/>
</dbReference>
<accession>A0A117LF90</accession>
<protein>
    <submittedName>
        <fullName evidence="1">Chromosome segregation and condensation protein ScpA</fullName>
    </submittedName>
</protein>
<comment type="caution">
    <text evidence="1">The sequence shown here is derived from an EMBL/GenBank/DDBJ whole genome shotgun (WGS) entry which is preliminary data.</text>
</comment>
<organism evidence="1 4">
    <name type="scientific">Methanothrix harundinacea</name>
    <dbReference type="NCBI Taxonomy" id="301375"/>
    <lineage>
        <taxon>Archaea</taxon>
        <taxon>Methanobacteriati</taxon>
        <taxon>Methanobacteriota</taxon>
        <taxon>Stenosarchaea group</taxon>
        <taxon>Methanomicrobia</taxon>
        <taxon>Methanotrichales</taxon>
        <taxon>Methanotrichaceae</taxon>
        <taxon>Methanothrix</taxon>
    </lineage>
</organism>
<reference evidence="3 4" key="2">
    <citation type="journal article" date="2015" name="MBio">
        <title>Genome-Resolved Metagenomic Analysis Reveals Roles for Candidate Phyla and Other Microbial Community Members in Biogeochemical Transformations in Oil Reservoirs.</title>
        <authorList>
            <person name="Hu P."/>
            <person name="Tom L."/>
            <person name="Singh A."/>
            <person name="Thomas B.C."/>
            <person name="Baker B.J."/>
            <person name="Piceno Y.M."/>
            <person name="Andersen G.L."/>
            <person name="Banfield J.F."/>
        </authorList>
    </citation>
    <scope>NUCLEOTIDE SEQUENCE [LARGE SCALE GENOMIC DNA]</scope>
    <source>
        <strain evidence="1">57_489</strain>
    </source>
</reference>
<dbReference type="PANTHER" id="PTHR33969">
    <property type="entry name" value="SEGREGATION AND CONDENSATION PROTEIN A"/>
    <property type="match status" value="1"/>
</dbReference>
<sequence length="240" mass="27269">MSQLSSVVEALDLHDPFGLDPDPVQVLLDLARKGEIDPWDVDLTQVTEKFLERIEAMGDRDLPALGRTLLYASILLRMKSDSIEEGGEEPEDDLLDEFDDVTPIVRRRTVEGLPAPPIRRRTRRPVTLDELIAELKRAEKVAERKVGRAREMPEPTVEDAMERAHEEGIEERIRSLRGLIFERLAGKDRISFSDLGESDVLNYVSLLFMAGRREIWLTQETLFGELYISRHPDGEGVPLA</sequence>
<dbReference type="PATRIC" id="fig|301375.6.peg.217"/>